<dbReference type="STRING" id="596151.DesfrDRAFT_0732"/>
<evidence type="ECO:0000313" key="1">
    <source>
        <dbReference type="EMBL" id="EFL52626.1"/>
    </source>
</evidence>
<sequence length="84" mass="9599">MGRELVINKKANAFILSLPESQRKKIKEAVTRLLAGDFEGLDIKRLQPNPHDFRLRVGGVRILFTSEPERLFIFKAGFRGGVYK</sequence>
<reference evidence="1 2" key="1">
    <citation type="submission" date="2010-08" db="EMBL/GenBank/DDBJ databases">
        <title>The draft genome of Desulfovibrio fructosovorans JJ.</title>
        <authorList>
            <consortium name="US DOE Joint Genome Institute (JGI-PGF)"/>
            <person name="Lucas S."/>
            <person name="Copeland A."/>
            <person name="Lapidus A."/>
            <person name="Cheng J.-F."/>
            <person name="Bruce D."/>
            <person name="Goodwin L."/>
            <person name="Pitluck S."/>
            <person name="Land M.L."/>
            <person name="Hauser L."/>
            <person name="Chang Y.-J."/>
            <person name="Jeffries C."/>
            <person name="Wall J.D."/>
            <person name="Stahl D.A."/>
            <person name="Arkin A.P."/>
            <person name="Dehal P."/>
            <person name="Stolyar S.M."/>
            <person name="Hazen T.C."/>
            <person name="Woyke T.J."/>
        </authorList>
    </citation>
    <scope>NUCLEOTIDE SEQUENCE [LARGE SCALE GENOMIC DNA]</scope>
    <source>
        <strain evidence="1 2">JJ</strain>
    </source>
</reference>
<evidence type="ECO:0000313" key="2">
    <source>
        <dbReference type="Proteomes" id="UP000006250"/>
    </source>
</evidence>
<accession>E1JSZ3</accession>
<dbReference type="InterPro" id="IPR035093">
    <property type="entry name" value="RelE/ParE_toxin_dom_sf"/>
</dbReference>
<organism evidence="1 2">
    <name type="scientific">Solidesulfovibrio fructosivorans JJ]</name>
    <dbReference type="NCBI Taxonomy" id="596151"/>
    <lineage>
        <taxon>Bacteria</taxon>
        <taxon>Pseudomonadati</taxon>
        <taxon>Thermodesulfobacteriota</taxon>
        <taxon>Desulfovibrionia</taxon>
        <taxon>Desulfovibrionales</taxon>
        <taxon>Desulfovibrionaceae</taxon>
        <taxon>Solidesulfovibrio</taxon>
    </lineage>
</organism>
<keyword evidence="2" id="KW-1185">Reference proteome</keyword>
<dbReference type="OrthoDB" id="9797723at2"/>
<comment type="caution">
    <text evidence="1">The sequence shown here is derived from an EMBL/GenBank/DDBJ whole genome shotgun (WGS) entry which is preliminary data.</text>
</comment>
<name>E1JSZ3_SOLFR</name>
<dbReference type="EMBL" id="AECZ01000003">
    <property type="protein sequence ID" value="EFL52626.1"/>
    <property type="molecule type" value="Genomic_DNA"/>
</dbReference>
<proteinExistence type="predicted"/>
<dbReference type="SUPFAM" id="SSF143011">
    <property type="entry name" value="RelE-like"/>
    <property type="match status" value="1"/>
</dbReference>
<protein>
    <recommendedName>
        <fullName evidence="3">Plasmid stabilization system</fullName>
    </recommendedName>
</protein>
<dbReference type="Gene3D" id="3.30.2310.20">
    <property type="entry name" value="RelE-like"/>
    <property type="match status" value="1"/>
</dbReference>
<dbReference type="Proteomes" id="UP000006250">
    <property type="component" value="Unassembled WGS sequence"/>
</dbReference>
<evidence type="ECO:0008006" key="3">
    <source>
        <dbReference type="Google" id="ProtNLM"/>
    </source>
</evidence>
<dbReference type="eggNOG" id="ENOG5031VGE">
    <property type="taxonomic scope" value="Bacteria"/>
</dbReference>
<dbReference type="AlphaFoldDB" id="E1JSZ3"/>
<gene>
    <name evidence="1" type="ORF">DesfrDRAFT_0732</name>
</gene>
<dbReference type="RefSeq" id="WP_005991195.1">
    <property type="nucleotide sequence ID" value="NZ_AECZ01000003.1"/>
</dbReference>